<evidence type="ECO:0000313" key="12">
    <source>
        <dbReference type="Proteomes" id="UP000198623"/>
    </source>
</evidence>
<protein>
    <recommendedName>
        <fullName evidence="5 8">ATP phosphoribosyltransferase regulatory subunit</fullName>
    </recommendedName>
</protein>
<evidence type="ECO:0000256" key="7">
    <source>
        <dbReference type="ARBA" id="ARBA00025246"/>
    </source>
</evidence>
<reference evidence="12" key="1">
    <citation type="submission" date="2016-10" db="EMBL/GenBank/DDBJ databases">
        <authorList>
            <person name="Varghese N."/>
            <person name="Submissions S."/>
        </authorList>
    </citation>
    <scope>NUCLEOTIDE SEQUENCE [LARGE SCALE GENOMIC DNA]</scope>
    <source>
        <strain evidence="12">CGMCC 1.10971</strain>
    </source>
</reference>
<keyword evidence="11" id="KW-0328">Glycosyltransferase</keyword>
<feature type="binding site" evidence="9">
    <location>
        <position position="126"/>
    </location>
    <ligand>
        <name>L-histidine</name>
        <dbReference type="ChEBI" id="CHEBI:57595"/>
    </ligand>
</feature>
<keyword evidence="8" id="KW-0368">Histidine biosynthesis</keyword>
<dbReference type="Pfam" id="PF13393">
    <property type="entry name" value="tRNA-synt_His"/>
    <property type="match status" value="1"/>
</dbReference>
<dbReference type="OrthoDB" id="9769617at2"/>
<comment type="similarity">
    <text evidence="3 8">Belongs to the class-II aminoacyl-tRNA synthetase family. HisZ subfamily.</text>
</comment>
<dbReference type="Proteomes" id="UP000198623">
    <property type="component" value="Unassembled WGS sequence"/>
</dbReference>
<dbReference type="GO" id="GO:0000105">
    <property type="term" value="P:L-histidine biosynthetic process"/>
    <property type="evidence" value="ECO:0007669"/>
    <property type="project" value="UniProtKB-UniRule"/>
</dbReference>
<evidence type="ECO:0000256" key="3">
    <source>
        <dbReference type="ARBA" id="ARBA00005539"/>
    </source>
</evidence>
<keyword evidence="8" id="KW-0028">Amino-acid biosynthesis</keyword>
<dbReference type="PANTHER" id="PTHR43707:SF1">
    <property type="entry name" value="HISTIDINE--TRNA LIGASE, MITOCHONDRIAL-RELATED"/>
    <property type="match status" value="1"/>
</dbReference>
<dbReference type="InterPro" id="IPR004516">
    <property type="entry name" value="HisRS/HisZ"/>
</dbReference>
<dbReference type="GO" id="GO:0006427">
    <property type="term" value="P:histidyl-tRNA aminoacylation"/>
    <property type="evidence" value="ECO:0007669"/>
    <property type="project" value="TreeGrafter"/>
</dbReference>
<dbReference type="PIRSF" id="PIRSF001549">
    <property type="entry name" value="His-tRNA_synth"/>
    <property type="match status" value="1"/>
</dbReference>
<feature type="binding site" evidence="9">
    <location>
        <position position="130"/>
    </location>
    <ligand>
        <name>L-histidine</name>
        <dbReference type="ChEBI" id="CHEBI:57595"/>
    </ligand>
</feature>
<keyword evidence="11" id="KW-0808">Transferase</keyword>
<feature type="binding site" evidence="9">
    <location>
        <position position="274"/>
    </location>
    <ligand>
        <name>L-histidine</name>
        <dbReference type="ChEBI" id="CHEBI:57595"/>
    </ligand>
</feature>
<feature type="domain" description="Class II Histidinyl-tRNA synthetase (HisRS)-like catalytic core" evidence="10">
    <location>
        <begin position="12"/>
        <end position="324"/>
    </location>
</feature>
<sequence length="394" mass="42834">MALADRWLLPDGVKEMLPSGARQVEALRRKLLDLYDSWGYDLVMPPLMEHFESLLTGVGKDLELNTFKLVDQLTGHTLGIRADITPQVARIDAHRMHVKGANRLCYCGSVLHTHSANMLASRNPLQVGAELYGHAGIESDIEIISLMLETLYASGLQDELSLDLGHVGIFQGLVLEAGLDASVVAQYMELLQRKAMPELAEFLDALEVDAQLRSLLAVLPTLNGGLEVLAEARAVFADAHVSILEAVAYLEQLATMIQQRYPAVDLYFDLGELRGYNYHTGVVFSALTPVFGQAIAKGGRYDAIGKDFGRARPATGFSADLKTLADLSVGQNGDIAKGILAPEGSDAALMQKIADLRSQGMRVMQQLPGDTVTDASNFSRKLVKQGDEWVFAAL</sequence>
<dbReference type="GO" id="GO:0005737">
    <property type="term" value="C:cytoplasm"/>
    <property type="evidence" value="ECO:0007669"/>
    <property type="project" value="UniProtKB-SubCell"/>
</dbReference>
<organism evidence="11 12">
    <name type="scientific">Neptunomonas qingdaonensis</name>
    <dbReference type="NCBI Taxonomy" id="1045558"/>
    <lineage>
        <taxon>Bacteria</taxon>
        <taxon>Pseudomonadati</taxon>
        <taxon>Pseudomonadota</taxon>
        <taxon>Gammaproteobacteria</taxon>
        <taxon>Oceanospirillales</taxon>
        <taxon>Oceanospirillaceae</taxon>
        <taxon>Neptunomonas</taxon>
    </lineage>
</organism>
<dbReference type="InterPro" id="IPR004517">
    <property type="entry name" value="HisZ"/>
</dbReference>
<dbReference type="Gene3D" id="3.30.930.10">
    <property type="entry name" value="Bira Bifunctional Protein, Domain 2"/>
    <property type="match status" value="1"/>
</dbReference>
<comment type="function">
    <text evidence="7 8">Required for the first step of histidine biosynthesis. May allow the feedback regulation of ATP phosphoribosyltransferase activity by histidine.</text>
</comment>
<dbReference type="GO" id="GO:0016757">
    <property type="term" value="F:glycosyltransferase activity"/>
    <property type="evidence" value="ECO:0007669"/>
    <property type="project" value="UniProtKB-KW"/>
</dbReference>
<dbReference type="EMBL" id="FOOU01000012">
    <property type="protein sequence ID" value="SFG74409.1"/>
    <property type="molecule type" value="Genomic_DNA"/>
</dbReference>
<evidence type="ECO:0000256" key="6">
    <source>
        <dbReference type="ARBA" id="ARBA00022490"/>
    </source>
</evidence>
<keyword evidence="12" id="KW-1185">Reference proteome</keyword>
<dbReference type="RefSeq" id="WP_090729250.1">
    <property type="nucleotide sequence ID" value="NZ_FOOU01000012.1"/>
</dbReference>
<evidence type="ECO:0000259" key="10">
    <source>
        <dbReference type="Pfam" id="PF13393"/>
    </source>
</evidence>
<dbReference type="NCBIfam" id="NF008935">
    <property type="entry name" value="PRK12292.1-1"/>
    <property type="match status" value="1"/>
</dbReference>
<dbReference type="InterPro" id="IPR045864">
    <property type="entry name" value="aa-tRNA-synth_II/BPL/LPL"/>
</dbReference>
<comment type="pathway">
    <text evidence="2 8">Amino-acid biosynthesis; L-histidine biosynthesis; L-histidine from 5-phospho-alpha-D-ribose 1-diphosphate: step 1/9.</text>
</comment>
<comment type="miscellaneous">
    <text evidence="8">This function is generally fulfilled by the C-terminal part of HisG, which is missing in some bacteria such as this one.</text>
</comment>
<dbReference type="UniPathway" id="UPA00031">
    <property type="reaction ID" value="UER00006"/>
</dbReference>
<feature type="binding site" evidence="9">
    <location>
        <begin position="83"/>
        <end position="85"/>
    </location>
    <ligand>
        <name>L-histidine</name>
        <dbReference type="ChEBI" id="CHEBI:57595"/>
    </ligand>
</feature>
<evidence type="ECO:0000256" key="1">
    <source>
        <dbReference type="ARBA" id="ARBA00004496"/>
    </source>
</evidence>
<dbReference type="PANTHER" id="PTHR43707">
    <property type="entry name" value="HISTIDYL-TRNA SYNTHETASE"/>
    <property type="match status" value="1"/>
</dbReference>
<dbReference type="InterPro" id="IPR041715">
    <property type="entry name" value="HisRS-like_core"/>
</dbReference>
<evidence type="ECO:0000256" key="2">
    <source>
        <dbReference type="ARBA" id="ARBA00004667"/>
    </source>
</evidence>
<evidence type="ECO:0000256" key="5">
    <source>
        <dbReference type="ARBA" id="ARBA00020397"/>
    </source>
</evidence>
<dbReference type="HAMAP" id="MF_00125">
    <property type="entry name" value="HisZ"/>
    <property type="match status" value="1"/>
</dbReference>
<dbReference type="CDD" id="cd00773">
    <property type="entry name" value="HisRS-like_core"/>
    <property type="match status" value="1"/>
</dbReference>
<dbReference type="SUPFAM" id="SSF55681">
    <property type="entry name" value="Class II aaRS and biotin synthetases"/>
    <property type="match status" value="1"/>
</dbReference>
<dbReference type="GO" id="GO:0004821">
    <property type="term" value="F:histidine-tRNA ligase activity"/>
    <property type="evidence" value="ECO:0007669"/>
    <property type="project" value="TreeGrafter"/>
</dbReference>
<comment type="subcellular location">
    <subcellularLocation>
        <location evidence="1 8">Cytoplasm</location>
    </subcellularLocation>
</comment>
<accession>A0A1I2UDF5</accession>
<evidence type="ECO:0000256" key="4">
    <source>
        <dbReference type="ARBA" id="ARBA00011496"/>
    </source>
</evidence>
<dbReference type="NCBIfam" id="TIGR00443">
    <property type="entry name" value="hisZ_biosyn_reg"/>
    <property type="match status" value="1"/>
</dbReference>
<comment type="subunit">
    <text evidence="4 8">Heteromultimer composed of HisG and HisZ subunits.</text>
</comment>
<gene>
    <name evidence="8" type="primary">hisZ</name>
    <name evidence="11" type="ORF">SAMN05216175_112107</name>
</gene>
<evidence type="ECO:0000256" key="8">
    <source>
        <dbReference type="HAMAP-Rule" id="MF_00125"/>
    </source>
</evidence>
<keyword evidence="6 8" id="KW-0963">Cytoplasm</keyword>
<name>A0A1I2UDF5_9GAMM</name>
<dbReference type="AlphaFoldDB" id="A0A1I2UDF5"/>
<dbReference type="STRING" id="1045558.SAMN05216175_112107"/>
<proteinExistence type="inferred from homology"/>
<evidence type="ECO:0000256" key="9">
    <source>
        <dbReference type="PIRSR" id="PIRSR001549-1"/>
    </source>
</evidence>
<dbReference type="NCBIfam" id="NF009086">
    <property type="entry name" value="PRK12421.1"/>
    <property type="match status" value="1"/>
</dbReference>
<evidence type="ECO:0000313" key="11">
    <source>
        <dbReference type="EMBL" id="SFG74409.1"/>
    </source>
</evidence>